<evidence type="ECO:0000313" key="3">
    <source>
        <dbReference type="EMBL" id="MVQ39007.1"/>
    </source>
</evidence>
<keyword evidence="2" id="KW-0472">Membrane</keyword>
<keyword evidence="4" id="KW-1185">Reference proteome</keyword>
<accession>A0ABW9UI95</accession>
<dbReference type="InterPro" id="IPR007445">
    <property type="entry name" value="PilO"/>
</dbReference>
<feature type="coiled-coil region" evidence="1">
    <location>
        <begin position="53"/>
        <end position="80"/>
    </location>
</feature>
<sequence>MRELRGLEKRKERRLRMSNKNNAKSLFLFLAVLLFLGLFAFYYFIQLPSTNKIKAQENEMVLVEKQIQILTKKLSEKKEDVGPSLKDIQAALPLWDNTEQLTLDLNQIKTSSKVNFNSISYAVSDKSTQTQQTDANTKNPYPNVGEVRVTTSVGGTFNEITDAITQLQALPRLIRVDTVNFGNLPKDTSRKLTVNLTFTAYFDPSYKSRVDKVELPY</sequence>
<evidence type="ECO:0000256" key="2">
    <source>
        <dbReference type="SAM" id="Phobius"/>
    </source>
</evidence>
<keyword evidence="2" id="KW-1133">Transmembrane helix</keyword>
<protein>
    <submittedName>
        <fullName evidence="3">Type 4a pilus biogenesis protein PilO</fullName>
    </submittedName>
</protein>
<keyword evidence="2" id="KW-0812">Transmembrane</keyword>
<feature type="transmembrane region" description="Helical" evidence="2">
    <location>
        <begin position="21"/>
        <end position="45"/>
    </location>
</feature>
<dbReference type="Proteomes" id="UP000467637">
    <property type="component" value="Unassembled WGS sequence"/>
</dbReference>
<dbReference type="EMBL" id="WSEM01000033">
    <property type="protein sequence ID" value="MVQ39007.1"/>
    <property type="molecule type" value="Genomic_DNA"/>
</dbReference>
<reference evidence="3 4" key="1">
    <citation type="submission" date="2019-12" db="EMBL/GenBank/DDBJ databases">
        <authorList>
            <person name="Huq M.A."/>
        </authorList>
    </citation>
    <scope>NUCLEOTIDE SEQUENCE [LARGE SCALE GENOMIC DNA]</scope>
    <source>
        <strain evidence="3 4">MAH-34</strain>
    </source>
</reference>
<evidence type="ECO:0000313" key="4">
    <source>
        <dbReference type="Proteomes" id="UP000467637"/>
    </source>
</evidence>
<comment type="caution">
    <text evidence="3">The sequence shown here is derived from an EMBL/GenBank/DDBJ whole genome shotgun (WGS) entry which is preliminary data.</text>
</comment>
<dbReference type="Gene3D" id="3.30.70.60">
    <property type="match status" value="1"/>
</dbReference>
<proteinExistence type="predicted"/>
<gene>
    <name evidence="3" type="primary">pilO</name>
    <name evidence="3" type="ORF">GON05_30910</name>
</gene>
<dbReference type="Pfam" id="PF04350">
    <property type="entry name" value="PilO"/>
    <property type="match status" value="1"/>
</dbReference>
<keyword evidence="1" id="KW-0175">Coiled coil</keyword>
<dbReference type="InterPro" id="IPR014717">
    <property type="entry name" value="Transl_elong_EF1B/ribsomal_bS6"/>
</dbReference>
<evidence type="ECO:0000256" key="1">
    <source>
        <dbReference type="SAM" id="Coils"/>
    </source>
</evidence>
<name>A0ABW9UI95_9BACL</name>
<organism evidence="3 4">
    <name type="scientific">Paenibacillus anseongense</name>
    <dbReference type="NCBI Taxonomy" id="2682845"/>
    <lineage>
        <taxon>Bacteria</taxon>
        <taxon>Bacillati</taxon>
        <taxon>Bacillota</taxon>
        <taxon>Bacilli</taxon>
        <taxon>Bacillales</taxon>
        <taxon>Paenibacillaceae</taxon>
        <taxon>Paenibacillus</taxon>
    </lineage>
</organism>